<evidence type="ECO:0000313" key="7">
    <source>
        <dbReference type="Proteomes" id="UP001549200"/>
    </source>
</evidence>
<dbReference type="Gene3D" id="1.25.40.20">
    <property type="entry name" value="Ankyrin repeat-containing domain"/>
    <property type="match status" value="1"/>
</dbReference>
<reference evidence="6 7" key="1">
    <citation type="submission" date="2024-06" db="EMBL/GenBank/DDBJ databases">
        <title>Genomic Encyclopedia of Type Strains, Phase IV (KMG-IV): sequencing the most valuable type-strain genomes for metagenomic binning, comparative biology and taxonomic classification.</title>
        <authorList>
            <person name="Goeker M."/>
        </authorList>
    </citation>
    <scope>NUCLEOTIDE SEQUENCE [LARGE SCALE GENOMIC DNA]</scope>
    <source>
        <strain evidence="6 7">DSM 19261</strain>
    </source>
</reference>
<dbReference type="Gene3D" id="2.60.120.200">
    <property type="match status" value="1"/>
</dbReference>
<feature type="region of interest" description="Disordered" evidence="4">
    <location>
        <begin position="391"/>
        <end position="410"/>
    </location>
</feature>
<gene>
    <name evidence="6" type="ORF">ABID13_003101</name>
</gene>
<organism evidence="6 7">
    <name type="scientific">Enterocloster citroniae</name>
    <dbReference type="NCBI Taxonomy" id="358743"/>
    <lineage>
        <taxon>Bacteria</taxon>
        <taxon>Bacillati</taxon>
        <taxon>Bacillota</taxon>
        <taxon>Clostridia</taxon>
        <taxon>Lachnospirales</taxon>
        <taxon>Lachnospiraceae</taxon>
        <taxon>Enterocloster</taxon>
    </lineage>
</organism>
<comment type="caution">
    <text evidence="6">The sequence shown here is derived from an EMBL/GenBank/DDBJ whole genome shotgun (WGS) entry which is preliminary data.</text>
</comment>
<protein>
    <submittedName>
        <fullName evidence="6">Xylan 1,4-beta-xylosidase</fullName>
        <ecNumber evidence="6">3.2.1.37</ecNumber>
    </submittedName>
</protein>
<keyword evidence="2 6" id="KW-0378">Hydrolase</keyword>
<dbReference type="InterPro" id="IPR013320">
    <property type="entry name" value="ConA-like_dom_sf"/>
</dbReference>
<keyword evidence="7" id="KW-1185">Reference proteome</keyword>
<dbReference type="InterPro" id="IPR036770">
    <property type="entry name" value="Ankyrin_rpt-contain_sf"/>
</dbReference>
<dbReference type="PANTHER" id="PTHR42812">
    <property type="entry name" value="BETA-XYLOSIDASE"/>
    <property type="match status" value="1"/>
</dbReference>
<comment type="similarity">
    <text evidence="1">Belongs to the glycosyl hydrolase 43 family.</text>
</comment>
<dbReference type="Gene3D" id="2.115.10.20">
    <property type="entry name" value="Glycosyl hydrolase domain, family 43"/>
    <property type="match status" value="1"/>
</dbReference>
<dbReference type="Proteomes" id="UP001549200">
    <property type="component" value="Unassembled WGS sequence"/>
</dbReference>
<dbReference type="InterPro" id="IPR023296">
    <property type="entry name" value="Glyco_hydro_beta-prop_sf"/>
</dbReference>
<dbReference type="Pfam" id="PF17851">
    <property type="entry name" value="GH43_C2"/>
    <property type="match status" value="1"/>
</dbReference>
<evidence type="ECO:0000256" key="2">
    <source>
        <dbReference type="ARBA" id="ARBA00022801"/>
    </source>
</evidence>
<dbReference type="InterPro" id="IPR051795">
    <property type="entry name" value="Glycosyl_Hydrlase_43"/>
</dbReference>
<dbReference type="InterPro" id="IPR006710">
    <property type="entry name" value="Glyco_hydro_43"/>
</dbReference>
<evidence type="ECO:0000256" key="4">
    <source>
        <dbReference type="SAM" id="MobiDB-lite"/>
    </source>
</evidence>
<evidence type="ECO:0000256" key="3">
    <source>
        <dbReference type="ARBA" id="ARBA00023295"/>
    </source>
</evidence>
<dbReference type="RefSeq" id="WP_053095366.1">
    <property type="nucleotide sequence ID" value="NZ_CAJMFN010000043.1"/>
</dbReference>
<proteinExistence type="inferred from homology"/>
<dbReference type="EC" id="3.2.1.37" evidence="6"/>
<dbReference type="InterPro" id="IPR041542">
    <property type="entry name" value="GH43_C2"/>
</dbReference>
<accession>A0ABV2FZL1</accession>
<sequence length="622" mass="71193">MEKKKMTQEELQTREVYEAARAGDKDRLVQLIEYSSPDMGRFDENHCSALHYGVQSGDVETVRYLVERIGLDPLKADQEGVTAWDIAHDQDKREVLAYFTERYGYFWEDTYHNPVRRGLFPDPSIVRVGEDYYMVNSSFMFFPCIPVSHSRDLIRWEIIGYAVTNPAYARLEELKGGMGYWAADISWCEERFYITATLRCNDDMPKKRIQMVTSSSHPQGPYDEPVFLDDDGIDPSIFHDEDGRKYMLLNRGARILELSRDCGRIVKAGRLLWYGDYKRKPEGPHLIKRDGYYYLFLAEGGTGMGHCITVARSKDMYGPYEPSPHNPILHQWDEGALIQCCGHGKPFQLPDGRWYIVYLCLRKMGGEYGILGRETAMDALNWTQDGWPVINGGRGPSDQQRRPLNRKAGSVGGDGIFRKLSLSCPLGGYPFWRSQNWMTPRPLSYDKISQEGCSLLLTGTKADLNSLLCRSVLVRRQDAFRFCAVCSFQIPLIKDGESLGLTCYYDENSYIKYGLSCRDGRLGILCQEYVGSEYRSVRFEPVFPGDTEQNGEITVKVEGENLKRSFFYQNNGIWIRTAKMEDTGYLSSEGLKNGKRFTGAMLGIYVHGSFQGRFTDWSYMAE</sequence>
<dbReference type="GO" id="GO:0009044">
    <property type="term" value="F:xylan 1,4-beta-xylosidase activity"/>
    <property type="evidence" value="ECO:0007669"/>
    <property type="project" value="UniProtKB-EC"/>
</dbReference>
<evidence type="ECO:0000259" key="5">
    <source>
        <dbReference type="Pfam" id="PF17851"/>
    </source>
</evidence>
<dbReference type="CDD" id="cd08989">
    <property type="entry name" value="GH43_XYL-like"/>
    <property type="match status" value="1"/>
</dbReference>
<dbReference type="PANTHER" id="PTHR42812:SF5">
    <property type="entry name" value="ENDO-ARABINASE"/>
    <property type="match status" value="1"/>
</dbReference>
<dbReference type="SUPFAM" id="SSF48403">
    <property type="entry name" value="Ankyrin repeat"/>
    <property type="match status" value="1"/>
</dbReference>
<dbReference type="SUPFAM" id="SSF75005">
    <property type="entry name" value="Arabinanase/levansucrase/invertase"/>
    <property type="match status" value="1"/>
</dbReference>
<keyword evidence="3 6" id="KW-0326">Glycosidase</keyword>
<dbReference type="SUPFAM" id="SSF49899">
    <property type="entry name" value="Concanavalin A-like lectins/glucanases"/>
    <property type="match status" value="1"/>
</dbReference>
<dbReference type="Pfam" id="PF04616">
    <property type="entry name" value="Glyco_hydro_43"/>
    <property type="match status" value="1"/>
</dbReference>
<evidence type="ECO:0000256" key="1">
    <source>
        <dbReference type="ARBA" id="ARBA00009865"/>
    </source>
</evidence>
<dbReference type="EMBL" id="JBEPLZ010000010">
    <property type="protein sequence ID" value="MET3571456.1"/>
    <property type="molecule type" value="Genomic_DNA"/>
</dbReference>
<dbReference type="GeneID" id="93164350"/>
<evidence type="ECO:0000313" key="6">
    <source>
        <dbReference type="EMBL" id="MET3571456.1"/>
    </source>
</evidence>
<feature type="domain" description="Beta-xylosidase C-terminal Concanavalin A-like" evidence="5">
    <location>
        <begin position="439"/>
        <end position="612"/>
    </location>
</feature>
<name>A0ABV2FZL1_9FIRM</name>